<organism evidence="9 10">
    <name type="scientific">Corynebacterium tuberculostearicum</name>
    <dbReference type="NCBI Taxonomy" id="38304"/>
    <lineage>
        <taxon>Bacteria</taxon>
        <taxon>Bacillati</taxon>
        <taxon>Actinomycetota</taxon>
        <taxon>Actinomycetes</taxon>
        <taxon>Mycobacteriales</taxon>
        <taxon>Corynebacteriaceae</taxon>
        <taxon>Corynebacterium</taxon>
    </lineage>
</organism>
<dbReference type="AlphaFoldDB" id="A0A8I1HSJ2"/>
<evidence type="ECO:0000259" key="7">
    <source>
        <dbReference type="Pfam" id="PF04261"/>
    </source>
</evidence>
<feature type="domain" description="Dyp-type peroxidase C-terminal" evidence="8">
    <location>
        <begin position="134"/>
        <end position="291"/>
    </location>
</feature>
<evidence type="ECO:0000259" key="8">
    <source>
        <dbReference type="Pfam" id="PF20628"/>
    </source>
</evidence>
<gene>
    <name evidence="9" type="ORF">JDP02_09380</name>
</gene>
<dbReference type="NCBIfam" id="TIGR01413">
    <property type="entry name" value="Dyp_perox_fam"/>
    <property type="match status" value="1"/>
</dbReference>
<dbReference type="Pfam" id="PF20628">
    <property type="entry name" value="Dyp_perox_C"/>
    <property type="match status" value="1"/>
</dbReference>
<dbReference type="InterPro" id="IPR011008">
    <property type="entry name" value="Dimeric_a/b-barrel"/>
</dbReference>
<dbReference type="GO" id="GO:0020037">
    <property type="term" value="F:heme binding"/>
    <property type="evidence" value="ECO:0007669"/>
    <property type="project" value="InterPro"/>
</dbReference>
<feature type="domain" description="Dyp-type peroxidase N-terminal" evidence="7">
    <location>
        <begin position="11"/>
        <end position="131"/>
    </location>
</feature>
<dbReference type="Proteomes" id="UP000603369">
    <property type="component" value="Unassembled WGS sequence"/>
</dbReference>
<comment type="cofactor">
    <cofactor evidence="1">
        <name>heme b</name>
        <dbReference type="ChEBI" id="CHEBI:60344"/>
    </cofactor>
</comment>
<dbReference type="EMBL" id="JAEHFL010000014">
    <property type="protein sequence ID" value="MBK3428714.1"/>
    <property type="molecule type" value="Genomic_DNA"/>
</dbReference>
<comment type="caution">
    <text evidence="9">The sequence shown here is derived from an EMBL/GenBank/DDBJ whole genome shotgun (WGS) entry which is preliminary data.</text>
</comment>
<evidence type="ECO:0000256" key="2">
    <source>
        <dbReference type="ARBA" id="ARBA00022559"/>
    </source>
</evidence>
<dbReference type="PANTHER" id="PTHR30521">
    <property type="entry name" value="DEFERROCHELATASE/PEROXIDASE"/>
    <property type="match status" value="1"/>
</dbReference>
<evidence type="ECO:0000256" key="5">
    <source>
        <dbReference type="ARBA" id="ARBA00023004"/>
    </source>
</evidence>
<name>A0A8I1HSJ2_9CORY</name>
<evidence type="ECO:0000256" key="4">
    <source>
        <dbReference type="ARBA" id="ARBA00023002"/>
    </source>
</evidence>
<sequence length="307" mass="34312">MTIQHVVDKPSRAALFLVLEIKDGGEQATRDMLTGFAGLFKSVNFRYNEGELYTVVGIGASMWPRLTSAPMPERLKEFEAIDAAHKAPATPGDILLHFRANTYDLCHEMARQVLDQLGDAARVIDETHGFKYLDQRDLLGFVDGTANPLAEEALDTVLLGDDADYPRGSYVTVQKYIHDLAKWNELSTEEQEKVIGRTKADDIELDDDTKPTNSHVALNDLEEDIYRENMVFGSFAAGEMGTYFIGYAKDPENVMERLRNMFIGKPEGNYDRILDFSTALTGTNFFVPSADLMKNFDDLPPALRPAA</sequence>
<dbReference type="GO" id="GO:0046872">
    <property type="term" value="F:metal ion binding"/>
    <property type="evidence" value="ECO:0007669"/>
    <property type="project" value="UniProtKB-KW"/>
</dbReference>
<dbReference type="Pfam" id="PF04261">
    <property type="entry name" value="Dyp_perox_N"/>
    <property type="match status" value="1"/>
</dbReference>
<dbReference type="RefSeq" id="WP_200436131.1">
    <property type="nucleotide sequence ID" value="NZ_JAEHFL010000014.1"/>
</dbReference>
<keyword evidence="5" id="KW-0408">Iron</keyword>
<dbReference type="InterPro" id="IPR006314">
    <property type="entry name" value="Dyp_peroxidase"/>
</dbReference>
<keyword evidence="3" id="KW-0479">Metal-binding</keyword>
<dbReference type="InterPro" id="IPR048327">
    <property type="entry name" value="Dyp_perox_N"/>
</dbReference>
<evidence type="ECO:0000256" key="1">
    <source>
        <dbReference type="ARBA" id="ARBA00001970"/>
    </source>
</evidence>
<dbReference type="SUPFAM" id="SSF54909">
    <property type="entry name" value="Dimeric alpha+beta barrel"/>
    <property type="match status" value="1"/>
</dbReference>
<protein>
    <submittedName>
        <fullName evidence="9">Dyp-type peroxidase</fullName>
    </submittedName>
</protein>
<dbReference type="GO" id="GO:0005829">
    <property type="term" value="C:cytosol"/>
    <property type="evidence" value="ECO:0007669"/>
    <property type="project" value="TreeGrafter"/>
</dbReference>
<evidence type="ECO:0000256" key="6">
    <source>
        <dbReference type="ARBA" id="ARBA00025737"/>
    </source>
</evidence>
<evidence type="ECO:0000313" key="9">
    <source>
        <dbReference type="EMBL" id="MBK3428714.1"/>
    </source>
</evidence>
<keyword evidence="2 9" id="KW-0575">Peroxidase</keyword>
<keyword evidence="4" id="KW-0560">Oxidoreductase</keyword>
<dbReference type="InterPro" id="IPR048328">
    <property type="entry name" value="Dyp_perox_C"/>
</dbReference>
<dbReference type="PROSITE" id="PS51404">
    <property type="entry name" value="DYP_PEROXIDASE"/>
    <property type="match status" value="1"/>
</dbReference>
<evidence type="ECO:0000313" key="10">
    <source>
        <dbReference type="Proteomes" id="UP000603369"/>
    </source>
</evidence>
<keyword evidence="10" id="KW-1185">Reference proteome</keyword>
<dbReference type="PANTHER" id="PTHR30521:SF0">
    <property type="entry name" value="DYP-TYPE PEROXIDASE FAMILY PROTEIN"/>
    <property type="match status" value="1"/>
</dbReference>
<reference evidence="9 10" key="1">
    <citation type="submission" date="2020-12" db="EMBL/GenBank/DDBJ databases">
        <title>Draft genome sequence of the commensal strain Corynebacterium tuberculostearicum MFP09/CIP 102622 isolated from human skin.</title>
        <authorList>
            <person name="Boukerb A.M."/>
            <person name="Janvier X."/>
            <person name="Feuilloley M.G.J."/>
            <person name="Groboillot A."/>
        </authorList>
    </citation>
    <scope>NUCLEOTIDE SEQUENCE [LARGE SCALE GENOMIC DNA]</scope>
    <source>
        <strain evidence="9 10">CIP 102622</strain>
    </source>
</reference>
<evidence type="ECO:0000256" key="3">
    <source>
        <dbReference type="ARBA" id="ARBA00022723"/>
    </source>
</evidence>
<accession>A0A8I1HSJ2</accession>
<comment type="similarity">
    <text evidence="6">Belongs to the DyP-type peroxidase family.</text>
</comment>
<proteinExistence type="inferred from homology"/>
<dbReference type="GO" id="GO:0004601">
    <property type="term" value="F:peroxidase activity"/>
    <property type="evidence" value="ECO:0007669"/>
    <property type="project" value="UniProtKB-KW"/>
</dbReference>